<proteinExistence type="predicted"/>
<dbReference type="Gene3D" id="3.40.50.720">
    <property type="entry name" value="NAD(P)-binding Rossmann-like Domain"/>
    <property type="match status" value="1"/>
</dbReference>
<keyword evidence="5" id="KW-1185">Reference proteome</keyword>
<keyword evidence="2" id="KW-0560">Oxidoreductase</keyword>
<sequence length="295" mass="32231">MSPSILLLGATGTIRSKISLQLSLHANNFARVAFLTALADTGPSKEQKYASVPLERVVGSLTDPSSYTGFDIVIFAVGDDLCGKQIQFVDAAVEGGVRHFYPAEFGADLTHPLAPTEPYFTEKLRVRAYIESLVEKDASLGYTYVLNGIFADLLLQKNILSVSEDKKSAEFIGLPETLVTTTHSDTVAEVIVTYLLPSHLTSLSGPRIVRYSGSTMPLSVLYDTIAQVTKTELAVRYVSKEESFDREKALHASGNAWMATFVSAIRSIGFGASGIVPNDNAEYKEVRRREWRAIV</sequence>
<dbReference type="Gene3D" id="3.90.25.10">
    <property type="entry name" value="UDP-galactose 4-epimerase, domain 1"/>
    <property type="match status" value="1"/>
</dbReference>
<dbReference type="Proteomes" id="UP000799537">
    <property type="component" value="Unassembled WGS sequence"/>
</dbReference>
<dbReference type="EMBL" id="ML993596">
    <property type="protein sequence ID" value="KAF2166486.1"/>
    <property type="molecule type" value="Genomic_DNA"/>
</dbReference>
<evidence type="ECO:0000256" key="2">
    <source>
        <dbReference type="ARBA" id="ARBA00023002"/>
    </source>
</evidence>
<dbReference type="GO" id="GO:0016491">
    <property type="term" value="F:oxidoreductase activity"/>
    <property type="evidence" value="ECO:0007669"/>
    <property type="project" value="UniProtKB-KW"/>
</dbReference>
<evidence type="ECO:0000259" key="3">
    <source>
        <dbReference type="Pfam" id="PF05368"/>
    </source>
</evidence>
<dbReference type="OrthoDB" id="419598at2759"/>
<accession>A0A6A6CM19</accession>
<dbReference type="GeneID" id="54559917"/>
<evidence type="ECO:0000256" key="1">
    <source>
        <dbReference type="ARBA" id="ARBA00022857"/>
    </source>
</evidence>
<dbReference type="PANTHER" id="PTHR47706">
    <property type="entry name" value="NMRA-LIKE FAMILY PROTEIN"/>
    <property type="match status" value="1"/>
</dbReference>
<dbReference type="PANTHER" id="PTHR47706:SF11">
    <property type="entry name" value="ISOFLAVONE REDUCTASE FAMILY PROTEIN (AFU_ORTHOLOGUE AFUA_1G12510)"/>
    <property type="match status" value="1"/>
</dbReference>
<dbReference type="Pfam" id="PF05368">
    <property type="entry name" value="NmrA"/>
    <property type="match status" value="1"/>
</dbReference>
<evidence type="ECO:0000313" key="4">
    <source>
        <dbReference type="EMBL" id="KAF2166486.1"/>
    </source>
</evidence>
<name>A0A6A6CM19_ZASCE</name>
<gene>
    <name evidence="4" type="ORF">M409DRAFT_23124</name>
</gene>
<feature type="domain" description="NmrA-like" evidence="3">
    <location>
        <begin position="4"/>
        <end position="162"/>
    </location>
</feature>
<dbReference type="InterPro" id="IPR008030">
    <property type="entry name" value="NmrA-like"/>
</dbReference>
<dbReference type="InterPro" id="IPR051609">
    <property type="entry name" value="NmrA/Isoflavone_reductase-like"/>
</dbReference>
<protein>
    <recommendedName>
        <fullName evidence="3">NmrA-like domain-containing protein</fullName>
    </recommendedName>
</protein>
<dbReference type="AlphaFoldDB" id="A0A6A6CM19"/>
<keyword evidence="1" id="KW-0521">NADP</keyword>
<organism evidence="4 5">
    <name type="scientific">Zasmidium cellare ATCC 36951</name>
    <dbReference type="NCBI Taxonomy" id="1080233"/>
    <lineage>
        <taxon>Eukaryota</taxon>
        <taxon>Fungi</taxon>
        <taxon>Dikarya</taxon>
        <taxon>Ascomycota</taxon>
        <taxon>Pezizomycotina</taxon>
        <taxon>Dothideomycetes</taxon>
        <taxon>Dothideomycetidae</taxon>
        <taxon>Mycosphaerellales</taxon>
        <taxon>Mycosphaerellaceae</taxon>
        <taxon>Zasmidium</taxon>
    </lineage>
</organism>
<dbReference type="InterPro" id="IPR036291">
    <property type="entry name" value="NAD(P)-bd_dom_sf"/>
</dbReference>
<dbReference type="RefSeq" id="XP_033667375.1">
    <property type="nucleotide sequence ID" value="XM_033806645.1"/>
</dbReference>
<reference evidence="4" key="1">
    <citation type="journal article" date="2020" name="Stud. Mycol.">
        <title>101 Dothideomycetes genomes: a test case for predicting lifestyles and emergence of pathogens.</title>
        <authorList>
            <person name="Haridas S."/>
            <person name="Albert R."/>
            <person name="Binder M."/>
            <person name="Bloem J."/>
            <person name="Labutti K."/>
            <person name="Salamov A."/>
            <person name="Andreopoulos B."/>
            <person name="Baker S."/>
            <person name="Barry K."/>
            <person name="Bills G."/>
            <person name="Bluhm B."/>
            <person name="Cannon C."/>
            <person name="Castanera R."/>
            <person name="Culley D."/>
            <person name="Daum C."/>
            <person name="Ezra D."/>
            <person name="Gonzalez J."/>
            <person name="Henrissat B."/>
            <person name="Kuo A."/>
            <person name="Liang C."/>
            <person name="Lipzen A."/>
            <person name="Lutzoni F."/>
            <person name="Magnuson J."/>
            <person name="Mondo S."/>
            <person name="Nolan M."/>
            <person name="Ohm R."/>
            <person name="Pangilinan J."/>
            <person name="Park H.-J."/>
            <person name="Ramirez L."/>
            <person name="Alfaro M."/>
            <person name="Sun H."/>
            <person name="Tritt A."/>
            <person name="Yoshinaga Y."/>
            <person name="Zwiers L.-H."/>
            <person name="Turgeon B."/>
            <person name="Goodwin S."/>
            <person name="Spatafora J."/>
            <person name="Crous P."/>
            <person name="Grigoriev I."/>
        </authorList>
    </citation>
    <scope>NUCLEOTIDE SEQUENCE</scope>
    <source>
        <strain evidence="4">ATCC 36951</strain>
    </source>
</reference>
<evidence type="ECO:0000313" key="5">
    <source>
        <dbReference type="Proteomes" id="UP000799537"/>
    </source>
</evidence>
<dbReference type="SUPFAM" id="SSF51735">
    <property type="entry name" value="NAD(P)-binding Rossmann-fold domains"/>
    <property type="match status" value="1"/>
</dbReference>